<organism evidence="2 3">
    <name type="scientific">Phaeocystidibacter luteus</name>
    <dbReference type="NCBI Taxonomy" id="911197"/>
    <lineage>
        <taxon>Bacteria</taxon>
        <taxon>Pseudomonadati</taxon>
        <taxon>Bacteroidota</taxon>
        <taxon>Flavobacteriia</taxon>
        <taxon>Flavobacteriales</taxon>
        <taxon>Phaeocystidibacteraceae</taxon>
        <taxon>Phaeocystidibacter</taxon>
    </lineage>
</organism>
<dbReference type="Gene3D" id="3.40.50.720">
    <property type="entry name" value="NAD(P)-binding Rossmann-like Domain"/>
    <property type="match status" value="1"/>
</dbReference>
<dbReference type="InterPro" id="IPR036291">
    <property type="entry name" value="NAD(P)-bd_dom_sf"/>
</dbReference>
<name>A0A6N6RLH0_9FLAO</name>
<proteinExistence type="predicted"/>
<evidence type="ECO:0000313" key="3">
    <source>
        <dbReference type="Proteomes" id="UP000468650"/>
    </source>
</evidence>
<dbReference type="SUPFAM" id="SSF51735">
    <property type="entry name" value="NAD(P)-binding Rossmann-fold domains"/>
    <property type="match status" value="1"/>
</dbReference>
<dbReference type="EMBL" id="WBVO01000001">
    <property type="protein sequence ID" value="KAB2814410.1"/>
    <property type="molecule type" value="Genomic_DNA"/>
</dbReference>
<accession>A0A6N6RLH0</accession>
<dbReference type="PANTHER" id="PTHR14097:SF7">
    <property type="entry name" value="OXIDOREDUCTASE HTATIP2"/>
    <property type="match status" value="1"/>
</dbReference>
<dbReference type="OrthoDB" id="9798632at2"/>
<dbReference type="PANTHER" id="PTHR14097">
    <property type="entry name" value="OXIDOREDUCTASE HTATIP2"/>
    <property type="match status" value="1"/>
</dbReference>
<evidence type="ECO:0000259" key="1">
    <source>
        <dbReference type="Pfam" id="PF13460"/>
    </source>
</evidence>
<evidence type="ECO:0000313" key="2">
    <source>
        <dbReference type="EMBL" id="KAB2814410.1"/>
    </source>
</evidence>
<dbReference type="InterPro" id="IPR016040">
    <property type="entry name" value="NAD(P)-bd_dom"/>
</dbReference>
<dbReference type="AlphaFoldDB" id="A0A6N6RLH0"/>
<comment type="caution">
    <text evidence="2">The sequence shown here is derived from an EMBL/GenBank/DDBJ whole genome shotgun (WGS) entry which is preliminary data.</text>
</comment>
<keyword evidence="3" id="KW-1185">Reference proteome</keyword>
<sequence length="213" mass="24154">MFKDLESKYIIFGATGVIGTELQELLREANTLAVVRRKGSAIDGVREIVHTDLLDISPLSTELEDANVLIALGTTKAKTPDKEKYYQIDHDMPVHIAAQAKDSGARTVHVISAMGADPESRIFYNATKGKMERDVKEVFPEAYFYRPSLIMGDRDEMRIGESIAKGFFSLINTILPRKYRGIYPRKIARTIIDNCRQVPNKKIWENDDMLNKF</sequence>
<gene>
    <name evidence="2" type="ORF">F8C67_01360</name>
</gene>
<feature type="domain" description="NAD(P)-binding" evidence="1">
    <location>
        <begin position="13"/>
        <end position="121"/>
    </location>
</feature>
<dbReference type="Proteomes" id="UP000468650">
    <property type="component" value="Unassembled WGS sequence"/>
</dbReference>
<dbReference type="Pfam" id="PF13460">
    <property type="entry name" value="NAD_binding_10"/>
    <property type="match status" value="1"/>
</dbReference>
<protein>
    <submittedName>
        <fullName evidence="2">NAD(P)H-binding protein</fullName>
    </submittedName>
</protein>
<reference evidence="2 3" key="1">
    <citation type="submission" date="2019-09" db="EMBL/GenBank/DDBJ databases">
        <title>Genomes of family Cryomorphaceae.</title>
        <authorList>
            <person name="Bowman J.P."/>
        </authorList>
    </citation>
    <scope>NUCLEOTIDE SEQUENCE [LARGE SCALE GENOMIC DNA]</scope>
    <source>
        <strain evidence="2 3">LMG 25704</strain>
    </source>
</reference>